<proteinExistence type="predicted"/>
<organism evidence="1">
    <name type="scientific">Bacteroides ovatus</name>
    <dbReference type="NCBI Taxonomy" id="28116"/>
    <lineage>
        <taxon>Bacteria</taxon>
        <taxon>Pseudomonadati</taxon>
        <taxon>Bacteroidota</taxon>
        <taxon>Bacteroidia</taxon>
        <taxon>Bacteroidales</taxon>
        <taxon>Bacteroidaceae</taxon>
        <taxon>Bacteroides</taxon>
    </lineage>
</organism>
<sequence>MEHFTIFQDFYRVIAEMTEEEIVSAISNGTYRETVEDVRRIFAEQGEKAANEKKIELPEITFSANYRGGRSNATLV</sequence>
<comment type="caution">
    <text evidence="1">The sequence shown here is derived from an EMBL/GenBank/DDBJ whole genome shotgun (WGS) entry which is preliminary data.</text>
</comment>
<feature type="non-terminal residue" evidence="1">
    <location>
        <position position="76"/>
    </location>
</feature>
<protein>
    <submittedName>
        <fullName evidence="1">Virulence protein E</fullName>
    </submittedName>
</protein>
<dbReference type="AlphaFoldDB" id="A0A641RXF5"/>
<name>A0A641RXF5_BACOV</name>
<gene>
    <name evidence="1" type="ORF">F3D60_24580</name>
</gene>
<dbReference type="EMBL" id="VWKO01000264">
    <property type="protein sequence ID" value="KAA4023363.1"/>
    <property type="molecule type" value="Genomic_DNA"/>
</dbReference>
<evidence type="ECO:0000313" key="1">
    <source>
        <dbReference type="EMBL" id="KAA4023363.1"/>
    </source>
</evidence>
<accession>A0A641RXF5</accession>
<reference evidence="1" key="1">
    <citation type="journal article" date="2019" name="Nat. Med.">
        <title>A library of human gut bacterial isolates paired with longitudinal multiomics data enables mechanistic microbiome research.</title>
        <authorList>
            <person name="Poyet M."/>
            <person name="Groussin M."/>
            <person name="Gibbons S.M."/>
            <person name="Avila-Pacheco J."/>
            <person name="Jiang X."/>
            <person name="Kearney S.M."/>
            <person name="Perrotta A.R."/>
            <person name="Berdy B."/>
            <person name="Zhao S."/>
            <person name="Lieberman T.D."/>
            <person name="Swanson P.K."/>
            <person name="Smith M."/>
            <person name="Roesemann S."/>
            <person name="Alexander J.E."/>
            <person name="Rich S.A."/>
            <person name="Livny J."/>
            <person name="Vlamakis H."/>
            <person name="Clish C."/>
            <person name="Bullock K."/>
            <person name="Deik A."/>
            <person name="Scott J."/>
            <person name="Pierce K.A."/>
            <person name="Xavier R.J."/>
            <person name="Alm E.J."/>
        </authorList>
    </citation>
    <scope>NUCLEOTIDE SEQUENCE</scope>
    <source>
        <strain evidence="1">BIOML-A147</strain>
    </source>
</reference>